<comment type="subcellular location">
    <subcellularLocation>
        <location evidence="1">Nucleus</location>
    </subcellularLocation>
</comment>
<comment type="caution">
    <text evidence="12">The sequence shown here is derived from an EMBL/GenBank/DDBJ whole genome shotgun (WGS) entry which is preliminary data.</text>
</comment>
<feature type="domain" description="RRM" evidence="11">
    <location>
        <begin position="204"/>
        <end position="278"/>
    </location>
</feature>
<dbReference type="OrthoDB" id="266020at2759"/>
<keyword evidence="5" id="KW-0677">Repeat</keyword>
<dbReference type="SUPFAM" id="SSF54928">
    <property type="entry name" value="RNA-binding domain, RBD"/>
    <property type="match status" value="2"/>
</dbReference>
<organism evidence="12 13">
    <name type="scientific">Diversispora epigaea</name>
    <dbReference type="NCBI Taxonomy" id="1348612"/>
    <lineage>
        <taxon>Eukaryota</taxon>
        <taxon>Fungi</taxon>
        <taxon>Fungi incertae sedis</taxon>
        <taxon>Mucoromycota</taxon>
        <taxon>Glomeromycotina</taxon>
        <taxon>Glomeromycetes</taxon>
        <taxon>Diversisporales</taxon>
        <taxon>Diversisporaceae</taxon>
        <taxon>Diversispora</taxon>
    </lineage>
</organism>
<dbReference type="GO" id="GO:0006397">
    <property type="term" value="P:mRNA processing"/>
    <property type="evidence" value="ECO:0007669"/>
    <property type="project" value="UniProtKB-KW"/>
</dbReference>
<evidence type="ECO:0000259" key="11">
    <source>
        <dbReference type="PROSITE" id="PS50102"/>
    </source>
</evidence>
<evidence type="ECO:0000313" key="12">
    <source>
        <dbReference type="EMBL" id="RHZ85453.1"/>
    </source>
</evidence>
<dbReference type="PANTHER" id="PTHR10501">
    <property type="entry name" value="U1 SMALL NUCLEAR RIBONUCLEOPROTEIN A/U2 SMALL NUCLEAR RIBONUCLEOPROTEIN B"/>
    <property type="match status" value="1"/>
</dbReference>
<dbReference type="InterPro" id="IPR000504">
    <property type="entry name" value="RRM_dom"/>
</dbReference>
<sequence>MSTLPPQNSSAVFGAPPAYGVPPQGIPNIPAPVLPPAPKQIPCTTPNKTIYINNLNEKIKIPALKNALQAIFEQYGEILEIVARDSLRMRGQAFVVFKEQDSAISAIKGVQGFALQGKPMVIQYARTKSDAIAKLDGTIEDNKRLRMEAREKRAKEPPVKKFKSNNTPLYPLGASNTSGAPMFHFGHQVPATGNIPDEYLPPNNILFLQNLPDDITASTLIALFEQYPGFKEVRSIHPAKGIAFVEYDNEPQAMIAKEALSNHPITPDHKLKITYAKK</sequence>
<dbReference type="FunFam" id="3.30.70.330:FF:000029">
    <property type="entry name" value="U2 small nuclear ribonucleoprotein B"/>
    <property type="match status" value="1"/>
</dbReference>
<evidence type="ECO:0000256" key="2">
    <source>
        <dbReference type="ARBA" id="ARBA00007243"/>
    </source>
</evidence>
<dbReference type="STRING" id="1348612.A0A397JKH4"/>
<dbReference type="InterPro" id="IPR012677">
    <property type="entry name" value="Nucleotide-bd_a/b_plait_sf"/>
</dbReference>
<dbReference type="AlphaFoldDB" id="A0A397JKH4"/>
<keyword evidence="8" id="KW-0539">Nucleus</keyword>
<evidence type="ECO:0000313" key="13">
    <source>
        <dbReference type="Proteomes" id="UP000266861"/>
    </source>
</evidence>
<proteinExistence type="inferred from homology"/>
<evidence type="ECO:0000256" key="6">
    <source>
        <dbReference type="ARBA" id="ARBA00022884"/>
    </source>
</evidence>
<dbReference type="Pfam" id="PF00076">
    <property type="entry name" value="RRM_1"/>
    <property type="match status" value="2"/>
</dbReference>
<reference evidence="12 13" key="1">
    <citation type="submission" date="2018-08" db="EMBL/GenBank/DDBJ databases">
        <title>Genome and evolution of the arbuscular mycorrhizal fungus Diversispora epigaea (formerly Glomus versiforme) and its bacterial endosymbionts.</title>
        <authorList>
            <person name="Sun X."/>
            <person name="Fei Z."/>
            <person name="Harrison M."/>
        </authorList>
    </citation>
    <scope>NUCLEOTIDE SEQUENCE [LARGE SCALE GENOMIC DNA]</scope>
    <source>
        <strain evidence="12 13">IT104</strain>
    </source>
</reference>
<protein>
    <recommendedName>
        <fullName evidence="11">RRM domain-containing protein</fullName>
    </recommendedName>
</protein>
<dbReference type="Gene3D" id="3.30.70.330">
    <property type="match status" value="2"/>
</dbReference>
<name>A0A397JKH4_9GLOM</name>
<evidence type="ECO:0000256" key="10">
    <source>
        <dbReference type="PROSITE-ProRule" id="PRU00176"/>
    </source>
</evidence>
<keyword evidence="9" id="KW-0687">Ribonucleoprotein</keyword>
<dbReference type="FunFam" id="3.30.70.330:FF:000039">
    <property type="entry name" value="U1 small nuclear ribonucleoprotein A"/>
    <property type="match status" value="1"/>
</dbReference>
<accession>A0A397JKH4</accession>
<keyword evidence="6 10" id="KW-0694">RNA-binding</keyword>
<keyword evidence="3" id="KW-0507">mRNA processing</keyword>
<dbReference type="GO" id="GO:0008380">
    <property type="term" value="P:RNA splicing"/>
    <property type="evidence" value="ECO:0007669"/>
    <property type="project" value="UniProtKB-KW"/>
</dbReference>
<dbReference type="Proteomes" id="UP000266861">
    <property type="component" value="Unassembled WGS sequence"/>
</dbReference>
<keyword evidence="4" id="KW-0747">Spliceosome</keyword>
<dbReference type="PROSITE" id="PS50102">
    <property type="entry name" value="RRM"/>
    <property type="match status" value="2"/>
</dbReference>
<evidence type="ECO:0000256" key="8">
    <source>
        <dbReference type="ARBA" id="ARBA00023242"/>
    </source>
</evidence>
<evidence type="ECO:0000256" key="7">
    <source>
        <dbReference type="ARBA" id="ARBA00023187"/>
    </source>
</evidence>
<dbReference type="InterPro" id="IPR035979">
    <property type="entry name" value="RBD_domain_sf"/>
</dbReference>
<dbReference type="CDD" id="cd12247">
    <property type="entry name" value="RRM2_U1A_like"/>
    <property type="match status" value="1"/>
</dbReference>
<evidence type="ECO:0000256" key="4">
    <source>
        <dbReference type="ARBA" id="ARBA00022728"/>
    </source>
</evidence>
<evidence type="ECO:0000256" key="3">
    <source>
        <dbReference type="ARBA" id="ARBA00022664"/>
    </source>
</evidence>
<comment type="similarity">
    <text evidence="2">Belongs to the RRM U1 A/B'' family.</text>
</comment>
<dbReference type="GO" id="GO:0005681">
    <property type="term" value="C:spliceosomal complex"/>
    <property type="evidence" value="ECO:0007669"/>
    <property type="project" value="UniProtKB-KW"/>
</dbReference>
<gene>
    <name evidence="12" type="ORF">Glove_65g81</name>
</gene>
<feature type="domain" description="RRM" evidence="11">
    <location>
        <begin position="48"/>
        <end position="127"/>
    </location>
</feature>
<dbReference type="GO" id="GO:0003723">
    <property type="term" value="F:RNA binding"/>
    <property type="evidence" value="ECO:0007669"/>
    <property type="project" value="UniProtKB-UniRule"/>
</dbReference>
<dbReference type="GO" id="GO:0030532">
    <property type="term" value="C:small nuclear ribonucleoprotein complex"/>
    <property type="evidence" value="ECO:0007669"/>
    <property type="project" value="UniProtKB-ARBA"/>
</dbReference>
<keyword evidence="7" id="KW-0508">mRNA splicing</keyword>
<evidence type="ECO:0000256" key="5">
    <source>
        <dbReference type="ARBA" id="ARBA00022737"/>
    </source>
</evidence>
<keyword evidence="13" id="KW-1185">Reference proteome</keyword>
<dbReference type="EMBL" id="PQFF01000062">
    <property type="protein sequence ID" value="RHZ85453.1"/>
    <property type="molecule type" value="Genomic_DNA"/>
</dbReference>
<evidence type="ECO:0000256" key="9">
    <source>
        <dbReference type="ARBA" id="ARBA00023274"/>
    </source>
</evidence>
<evidence type="ECO:0000256" key="1">
    <source>
        <dbReference type="ARBA" id="ARBA00004123"/>
    </source>
</evidence>
<dbReference type="CDD" id="cd12246">
    <property type="entry name" value="RRM1_U1A_like"/>
    <property type="match status" value="1"/>
</dbReference>
<dbReference type="SMART" id="SM00360">
    <property type="entry name" value="RRM"/>
    <property type="match status" value="2"/>
</dbReference>